<name>A0A346XWX1_9ACTN</name>
<dbReference type="GO" id="GO:0010124">
    <property type="term" value="P:phenylacetate catabolic process"/>
    <property type="evidence" value="ECO:0007669"/>
    <property type="project" value="InterPro"/>
</dbReference>
<dbReference type="RefSeq" id="WP_164710346.1">
    <property type="nucleotide sequence ID" value="NZ_CP031165.1"/>
</dbReference>
<dbReference type="Pfam" id="PF05138">
    <property type="entry name" value="PaaA_PaaC"/>
    <property type="match status" value="1"/>
</dbReference>
<dbReference type="EMBL" id="CP031165">
    <property type="protein sequence ID" value="AXV06718.1"/>
    <property type="molecule type" value="Genomic_DNA"/>
</dbReference>
<reference evidence="1 2" key="1">
    <citation type="submission" date="2018-09" db="EMBL/GenBank/DDBJ databases">
        <title>Complete genome sequence of Euzebya sp. DY32-46 isolated from seawater of Pacific Ocean.</title>
        <authorList>
            <person name="Xu L."/>
            <person name="Wu Y.-H."/>
            <person name="Xu X.-W."/>
        </authorList>
    </citation>
    <scope>NUCLEOTIDE SEQUENCE [LARGE SCALE GENOMIC DNA]</scope>
    <source>
        <strain evidence="1 2">DY32-46</strain>
    </source>
</reference>
<sequence length="246" mass="26978">MNSATAWTPLVGAWAEDLFLHGHDLARWITDYVDLEESLAVGSMSQEGLAHAANLWAALGHDSEWRDHKVYRSEPAEWGPSALCATRLLDWPATVVRGLLVAEGALTLLDRLESQVESLRHVAAVLAAEQRLHAHHWQRWVRVLGHDPATKDDFVKVLAAGCGAASDLFGALSTSSFTDDALLGELHVQWVTRVRAAIAAGGVEIPEMPSRSPRKQMEEHAPLAAILDGIRGVRTAHPDWNYEVVE</sequence>
<dbReference type="AlphaFoldDB" id="A0A346XWX1"/>
<dbReference type="InterPro" id="IPR007814">
    <property type="entry name" value="PaaA_PaaC"/>
</dbReference>
<accession>A0A346XWX1</accession>
<dbReference type="KEGG" id="euz:DVS28_a2033"/>
<evidence type="ECO:0000313" key="2">
    <source>
        <dbReference type="Proteomes" id="UP000264006"/>
    </source>
</evidence>
<organism evidence="1 2">
    <name type="scientific">Euzebya pacifica</name>
    <dbReference type="NCBI Taxonomy" id="1608957"/>
    <lineage>
        <taxon>Bacteria</taxon>
        <taxon>Bacillati</taxon>
        <taxon>Actinomycetota</taxon>
        <taxon>Nitriliruptoria</taxon>
        <taxon>Euzebyales</taxon>
    </lineage>
</organism>
<gene>
    <name evidence="1" type="ORF">DVS28_a2033</name>
</gene>
<dbReference type="Proteomes" id="UP000264006">
    <property type="component" value="Chromosome"/>
</dbReference>
<proteinExistence type="predicted"/>
<dbReference type="InterPro" id="IPR012347">
    <property type="entry name" value="Ferritin-like"/>
</dbReference>
<keyword evidence="2" id="KW-1185">Reference proteome</keyword>
<dbReference type="InterPro" id="IPR009078">
    <property type="entry name" value="Ferritin-like_SF"/>
</dbReference>
<protein>
    <recommendedName>
        <fullName evidence="3">Ring-1,2-phenylacetyl-CoA epoxidase subunit PaaC</fullName>
    </recommendedName>
</protein>
<dbReference type="Gene3D" id="1.20.1260.10">
    <property type="match status" value="1"/>
</dbReference>
<evidence type="ECO:0000313" key="1">
    <source>
        <dbReference type="EMBL" id="AXV06718.1"/>
    </source>
</evidence>
<evidence type="ECO:0008006" key="3">
    <source>
        <dbReference type="Google" id="ProtNLM"/>
    </source>
</evidence>
<dbReference type="SUPFAM" id="SSF47240">
    <property type="entry name" value="Ferritin-like"/>
    <property type="match status" value="1"/>
</dbReference>